<name>A0ACC0JN11_CHOFU</name>
<protein>
    <submittedName>
        <fullName evidence="1">Uncharacterized protein</fullName>
    </submittedName>
</protein>
<dbReference type="EMBL" id="CM046111">
    <property type="protein sequence ID" value="KAI8425401.1"/>
    <property type="molecule type" value="Genomic_DNA"/>
</dbReference>
<organism evidence="1 2">
    <name type="scientific">Choristoneura fumiferana</name>
    <name type="common">Spruce budworm moth</name>
    <name type="synonym">Archips fumiferana</name>
    <dbReference type="NCBI Taxonomy" id="7141"/>
    <lineage>
        <taxon>Eukaryota</taxon>
        <taxon>Metazoa</taxon>
        <taxon>Ecdysozoa</taxon>
        <taxon>Arthropoda</taxon>
        <taxon>Hexapoda</taxon>
        <taxon>Insecta</taxon>
        <taxon>Pterygota</taxon>
        <taxon>Neoptera</taxon>
        <taxon>Endopterygota</taxon>
        <taxon>Lepidoptera</taxon>
        <taxon>Glossata</taxon>
        <taxon>Ditrysia</taxon>
        <taxon>Tortricoidea</taxon>
        <taxon>Tortricidae</taxon>
        <taxon>Tortricinae</taxon>
        <taxon>Choristoneura</taxon>
    </lineage>
</organism>
<accession>A0ACC0JN11</accession>
<sequence length="665" mass="74959">MIHSPSDNRYSSQPELSSHTEDICNVTNRKRKTNPEMHDLISFKQEIGDMFDGFKLSQESRTSKLQDSINELHAQNKEIIKTNSNIEKILLHTTTLYEDLKQKYDSLAVSHNDALLKINTLEEQVEEMQRNQRATTLEIRNVPETENENLFEVLDKIHNTLDISVRTEQIKQVKRIKASQNKVIIVDYPNTRTSSAVLKALKMYNVAHKDNKLNTECLDMPGEKRHYSLENRLHQQEAICLLRYIFILKMFIIKKCTINGELKVCNWFINARRRILPEMIRREGHDPLHYTISRRGRKQSAGMMAPGVMGAMGPMTMSAMGPMTMGTMGGLVEEGYSSISEEEVKYDPSVWHTGAVVTVSTSEEIDVVDSSGVDGGGWHPQLAHLPQLPHPLRRVQRLNGGSLLQVVPAEREGERDKFKCLYLLVETAVAVRQREKEQEDLAVNFKKLHHAAQVCNWFINARRRILPEMIRREGHDPLHYTISRRGRKQSAGMMAPGVMGAMGPMTMSAMGPMTMGTMGGVPLATGAVVTVSTSEEIDVVDSSGVDGGGWHPQLAHLPQLPHPLRRVQVVPAEREGERDKFKCLYLLVETAVAVRQREKEQEDLAVSRHLRPMLATAEADTTTERELVNHGLEHPATPVPSQKSLQCTKSRSVTHIPSPPIDMIG</sequence>
<reference evidence="1 2" key="1">
    <citation type="journal article" date="2022" name="Genome Biol. Evol.">
        <title>The Spruce Budworm Genome: Reconstructing the Evolutionary History of Antifreeze Proteins.</title>
        <authorList>
            <person name="Beliveau C."/>
            <person name="Gagne P."/>
            <person name="Picq S."/>
            <person name="Vernygora O."/>
            <person name="Keeling C.I."/>
            <person name="Pinkney K."/>
            <person name="Doucet D."/>
            <person name="Wen F."/>
            <person name="Johnston J.S."/>
            <person name="Maaroufi H."/>
            <person name="Boyle B."/>
            <person name="Laroche J."/>
            <person name="Dewar K."/>
            <person name="Juretic N."/>
            <person name="Blackburn G."/>
            <person name="Nisole A."/>
            <person name="Brunet B."/>
            <person name="Brandao M."/>
            <person name="Lumley L."/>
            <person name="Duan J."/>
            <person name="Quan G."/>
            <person name="Lucarotti C.J."/>
            <person name="Roe A.D."/>
            <person name="Sperling F.A.H."/>
            <person name="Levesque R.C."/>
            <person name="Cusson M."/>
        </authorList>
    </citation>
    <scope>NUCLEOTIDE SEQUENCE [LARGE SCALE GENOMIC DNA]</scope>
    <source>
        <strain evidence="1">Glfc:IPQL:Cfum</strain>
    </source>
</reference>
<proteinExistence type="predicted"/>
<comment type="caution">
    <text evidence="1">The sequence shown here is derived from an EMBL/GenBank/DDBJ whole genome shotgun (WGS) entry which is preliminary data.</text>
</comment>
<evidence type="ECO:0000313" key="1">
    <source>
        <dbReference type="EMBL" id="KAI8425401.1"/>
    </source>
</evidence>
<evidence type="ECO:0000313" key="2">
    <source>
        <dbReference type="Proteomes" id="UP001064048"/>
    </source>
</evidence>
<gene>
    <name evidence="1" type="ORF">MSG28_007155</name>
</gene>
<keyword evidence="2" id="KW-1185">Reference proteome</keyword>
<dbReference type="Proteomes" id="UP001064048">
    <property type="component" value="Chromosome 11"/>
</dbReference>